<name>A0A7J9AFE3_9ROSI</name>
<dbReference type="InterPro" id="IPR044730">
    <property type="entry name" value="RNase_H-like_dom_plant"/>
</dbReference>
<gene>
    <name evidence="2" type="ORF">Golax_003407</name>
</gene>
<keyword evidence="3" id="KW-1185">Reference proteome</keyword>
<dbReference type="SUPFAM" id="SSF53098">
    <property type="entry name" value="Ribonuclease H-like"/>
    <property type="match status" value="1"/>
</dbReference>
<evidence type="ECO:0000313" key="2">
    <source>
        <dbReference type="EMBL" id="MBA0722757.1"/>
    </source>
</evidence>
<dbReference type="InterPro" id="IPR053151">
    <property type="entry name" value="RNase_H-like"/>
</dbReference>
<feature type="non-terminal residue" evidence="2">
    <location>
        <position position="1"/>
    </location>
</feature>
<dbReference type="PANTHER" id="PTHR47723">
    <property type="entry name" value="OS05G0353850 PROTEIN"/>
    <property type="match status" value="1"/>
</dbReference>
<sequence>RFVVERVCSKLSRWDASQLSLASRVTLAQSVLLSILSYFTQTMMVPKESLAVYQKIHQGVVVPFYGNPFLSSMIKGDGSWNLDLFRLWVPEEIINKIIGVSPPHPSSGPDRIIWRATLTDSFSLKSIYGKLALKQHLITNAERVRRGFGSSSACGLYRHDYEDVSLNTDGSVRLEKGFATDGGCVRDYNVEWIIGRFERILIQTDNIEAINVIMEDSSRNSNSAIVKRIHHILKRVKQWEIQHIPREDNLIADSLTKTVCTRRLGLRLFEYPTLRV</sequence>
<dbReference type="Gene3D" id="3.30.420.10">
    <property type="entry name" value="Ribonuclease H-like superfamily/Ribonuclease H"/>
    <property type="match status" value="1"/>
</dbReference>
<dbReference type="AlphaFoldDB" id="A0A7J9AFE3"/>
<dbReference type="InterPro" id="IPR036397">
    <property type="entry name" value="RNaseH_sf"/>
</dbReference>
<dbReference type="PANTHER" id="PTHR47723:SF24">
    <property type="entry name" value="RNASE H TYPE-1 DOMAIN-CONTAINING PROTEIN"/>
    <property type="match status" value="1"/>
</dbReference>
<dbReference type="Proteomes" id="UP000593574">
    <property type="component" value="Unassembled WGS sequence"/>
</dbReference>
<comment type="caution">
    <text evidence="2">The sequence shown here is derived from an EMBL/GenBank/DDBJ whole genome shotgun (WGS) entry which is preliminary data.</text>
</comment>
<dbReference type="EMBL" id="JABEZV010000010">
    <property type="protein sequence ID" value="MBA0722757.1"/>
    <property type="molecule type" value="Genomic_DNA"/>
</dbReference>
<dbReference type="CDD" id="cd06222">
    <property type="entry name" value="RNase_H_like"/>
    <property type="match status" value="1"/>
</dbReference>
<evidence type="ECO:0000313" key="3">
    <source>
        <dbReference type="Proteomes" id="UP000593574"/>
    </source>
</evidence>
<proteinExistence type="predicted"/>
<dbReference type="InterPro" id="IPR002156">
    <property type="entry name" value="RNaseH_domain"/>
</dbReference>
<feature type="domain" description="RNase H type-1" evidence="1">
    <location>
        <begin position="197"/>
        <end position="257"/>
    </location>
</feature>
<dbReference type="GO" id="GO:0004523">
    <property type="term" value="F:RNA-DNA hybrid ribonuclease activity"/>
    <property type="evidence" value="ECO:0007669"/>
    <property type="project" value="InterPro"/>
</dbReference>
<dbReference type="GO" id="GO:0003676">
    <property type="term" value="F:nucleic acid binding"/>
    <property type="evidence" value="ECO:0007669"/>
    <property type="project" value="InterPro"/>
</dbReference>
<organism evidence="2 3">
    <name type="scientific">Gossypium laxum</name>
    <dbReference type="NCBI Taxonomy" id="34288"/>
    <lineage>
        <taxon>Eukaryota</taxon>
        <taxon>Viridiplantae</taxon>
        <taxon>Streptophyta</taxon>
        <taxon>Embryophyta</taxon>
        <taxon>Tracheophyta</taxon>
        <taxon>Spermatophyta</taxon>
        <taxon>Magnoliopsida</taxon>
        <taxon>eudicotyledons</taxon>
        <taxon>Gunneridae</taxon>
        <taxon>Pentapetalae</taxon>
        <taxon>rosids</taxon>
        <taxon>malvids</taxon>
        <taxon>Malvales</taxon>
        <taxon>Malvaceae</taxon>
        <taxon>Malvoideae</taxon>
        <taxon>Gossypium</taxon>
    </lineage>
</organism>
<reference evidence="2 3" key="1">
    <citation type="journal article" date="2019" name="Genome Biol. Evol.">
        <title>Insights into the evolution of the New World diploid cottons (Gossypium, subgenus Houzingenia) based on genome sequencing.</title>
        <authorList>
            <person name="Grover C.E."/>
            <person name="Arick M.A. 2nd"/>
            <person name="Thrash A."/>
            <person name="Conover J.L."/>
            <person name="Sanders W.S."/>
            <person name="Peterson D.G."/>
            <person name="Frelichowski J.E."/>
            <person name="Scheffler J.A."/>
            <person name="Scheffler B.E."/>
            <person name="Wendel J.F."/>
        </authorList>
    </citation>
    <scope>NUCLEOTIDE SEQUENCE [LARGE SCALE GENOMIC DNA]</scope>
    <source>
        <strain evidence="2">4</strain>
        <tissue evidence="2">Leaf</tissue>
    </source>
</reference>
<accession>A0A7J9AFE3</accession>
<evidence type="ECO:0000259" key="1">
    <source>
        <dbReference type="Pfam" id="PF13456"/>
    </source>
</evidence>
<dbReference type="Pfam" id="PF13456">
    <property type="entry name" value="RVT_3"/>
    <property type="match status" value="1"/>
</dbReference>
<protein>
    <recommendedName>
        <fullName evidence="1">RNase H type-1 domain-containing protein</fullName>
    </recommendedName>
</protein>
<dbReference type="InterPro" id="IPR012337">
    <property type="entry name" value="RNaseH-like_sf"/>
</dbReference>